<dbReference type="AlphaFoldDB" id="A0A3S5K2A5"/>
<proteinExistence type="predicted"/>
<gene>
    <name evidence="2" type="ORF">PCC6912_16450</name>
</gene>
<organism evidence="2 3">
    <name type="scientific">Chlorogloeopsis fritschii PCC 6912</name>
    <dbReference type="NCBI Taxonomy" id="211165"/>
    <lineage>
        <taxon>Bacteria</taxon>
        <taxon>Bacillati</taxon>
        <taxon>Cyanobacteriota</taxon>
        <taxon>Cyanophyceae</taxon>
        <taxon>Nostocales</taxon>
        <taxon>Chlorogloeopsidaceae</taxon>
        <taxon>Chlorogloeopsis</taxon>
    </lineage>
</organism>
<sequence>MDAELFNLYICYERILMKYSIVGIAALAALLVSQGCSSVTNSGDTSHDGHSSEHMHHHGHSTKDKGENSTITQAKLTTPQKILPNQSVPLVIAIQDTQGKPILKFDKFQEQLMHLIIVSDDLKIFNHLHPNYIGDGSFVIDTNFPEPNNYTIFSDYKPTGDNERVSVMNIKVTGYTPLPNELAKYSNTKNLLDTKVSLTFSQPTLKASQEVNLKFDLREATNNQPVKDLQPYLGEKAHLVIIKSSSPLTVSDYIHAHALKNSPQGQVNFITSFPQPGTYKLWMQFNRKGKIHTADFWVNVK</sequence>
<feature type="compositionally biased region" description="Basic and acidic residues" evidence="1">
    <location>
        <begin position="45"/>
        <end position="54"/>
    </location>
</feature>
<evidence type="ECO:0000313" key="3">
    <source>
        <dbReference type="Proteomes" id="UP000268857"/>
    </source>
</evidence>
<evidence type="ECO:0008006" key="4">
    <source>
        <dbReference type="Google" id="ProtNLM"/>
    </source>
</evidence>
<dbReference type="STRING" id="211165.GCA_000317285_00902"/>
<evidence type="ECO:0000313" key="2">
    <source>
        <dbReference type="EMBL" id="RUR84051.1"/>
    </source>
</evidence>
<dbReference type="Proteomes" id="UP000268857">
    <property type="component" value="Unassembled WGS sequence"/>
</dbReference>
<accession>A0A3S5K2A5</accession>
<reference evidence="2 3" key="1">
    <citation type="journal article" date="2019" name="Genome Biol. Evol.">
        <title>Day and night: Metabolic profiles and evolutionary relationships of six axenic non-marine cyanobacteria.</title>
        <authorList>
            <person name="Will S.E."/>
            <person name="Henke P."/>
            <person name="Boedeker C."/>
            <person name="Huang S."/>
            <person name="Brinkmann H."/>
            <person name="Rohde M."/>
            <person name="Jarek M."/>
            <person name="Friedl T."/>
            <person name="Seufert S."/>
            <person name="Schumacher M."/>
            <person name="Overmann J."/>
            <person name="Neumann-Schaal M."/>
            <person name="Petersen J."/>
        </authorList>
    </citation>
    <scope>NUCLEOTIDE SEQUENCE [LARGE SCALE GENOMIC DNA]</scope>
    <source>
        <strain evidence="2 3">PCC 6912</strain>
    </source>
</reference>
<protein>
    <recommendedName>
        <fullName evidence="4">YtkA-like domain-containing protein</fullName>
    </recommendedName>
</protein>
<feature type="region of interest" description="Disordered" evidence="1">
    <location>
        <begin position="41"/>
        <end position="68"/>
    </location>
</feature>
<keyword evidence="3" id="KW-1185">Reference proteome</keyword>
<name>A0A3S5K2A5_CHLFR</name>
<dbReference type="EMBL" id="RSCJ01000005">
    <property type="protein sequence ID" value="RUR84051.1"/>
    <property type="molecule type" value="Genomic_DNA"/>
</dbReference>
<comment type="caution">
    <text evidence="2">The sequence shown here is derived from an EMBL/GenBank/DDBJ whole genome shotgun (WGS) entry which is preliminary data.</text>
</comment>
<evidence type="ECO:0000256" key="1">
    <source>
        <dbReference type="SAM" id="MobiDB-lite"/>
    </source>
</evidence>